<dbReference type="AlphaFoldDB" id="A0A8K1FHR2"/>
<keyword evidence="2" id="KW-1185">Reference proteome</keyword>
<evidence type="ECO:0000313" key="2">
    <source>
        <dbReference type="Proteomes" id="UP000794436"/>
    </source>
</evidence>
<comment type="caution">
    <text evidence="1">The sequence shown here is derived from an EMBL/GenBank/DDBJ whole genome shotgun (WGS) entry which is preliminary data.</text>
</comment>
<name>A0A8K1FHR2_PYTOL</name>
<dbReference type="EMBL" id="SPLM01000108">
    <property type="protein sequence ID" value="TMW60017.1"/>
    <property type="molecule type" value="Genomic_DNA"/>
</dbReference>
<organism evidence="1 2">
    <name type="scientific">Pythium oligandrum</name>
    <name type="common">Mycoparasitic fungus</name>
    <dbReference type="NCBI Taxonomy" id="41045"/>
    <lineage>
        <taxon>Eukaryota</taxon>
        <taxon>Sar</taxon>
        <taxon>Stramenopiles</taxon>
        <taxon>Oomycota</taxon>
        <taxon>Peronosporomycetes</taxon>
        <taxon>Pythiales</taxon>
        <taxon>Pythiaceae</taxon>
        <taxon>Pythium</taxon>
    </lineage>
</organism>
<protein>
    <submittedName>
        <fullName evidence="1">Uncharacterized protein</fullName>
    </submittedName>
</protein>
<accession>A0A8K1FHR2</accession>
<evidence type="ECO:0000313" key="1">
    <source>
        <dbReference type="EMBL" id="TMW60017.1"/>
    </source>
</evidence>
<dbReference type="OrthoDB" id="10452759at2759"/>
<dbReference type="Proteomes" id="UP000794436">
    <property type="component" value="Unassembled WGS sequence"/>
</dbReference>
<reference evidence="1" key="1">
    <citation type="submission" date="2019-03" db="EMBL/GenBank/DDBJ databases">
        <title>Long read genome sequence of the mycoparasitic Pythium oligandrum ATCC 38472 isolated from sugarbeet rhizosphere.</title>
        <authorList>
            <person name="Gaulin E."/>
        </authorList>
    </citation>
    <scope>NUCLEOTIDE SEQUENCE</scope>
    <source>
        <strain evidence="1">ATCC 38472_TT</strain>
    </source>
</reference>
<proteinExistence type="predicted"/>
<gene>
    <name evidence="1" type="ORF">Poli38472_000059</name>
</gene>
<sequence length="187" mass="21356">MFVSALDRLDDGVVMTDAKLTQRIADSVRFLKHVESVEITGNARNWDAKRCYVLNVNVKDSEIKQDDPTQARLQVLTLSAPFQIERTPKELRELEKTLKKWSEKPHQSPESCAYCARFADSETKRGGFLSFLSKSRTEEEWEEWLKQTISKARDTDCGVVSACQGVQHIPSVLARFLLQEFASDVIF</sequence>